<evidence type="ECO:0000313" key="1">
    <source>
        <dbReference type="EMBL" id="CAD0199334.1"/>
    </source>
</evidence>
<evidence type="ECO:0000313" key="2">
    <source>
        <dbReference type="Proteomes" id="UP001154114"/>
    </source>
</evidence>
<reference evidence="1" key="1">
    <citation type="submission" date="2021-12" db="EMBL/GenBank/DDBJ databases">
        <authorList>
            <person name="King R."/>
        </authorList>
    </citation>
    <scope>NUCLEOTIDE SEQUENCE</scope>
</reference>
<sequence>MYLCLRVGGGVVRRWSARSVAARVRSQFRELRREAKRVTVRRLRPILEENIRTRTDFTRPPTQHNTFKVKVVDPEGVAAASQQP</sequence>
<proteinExistence type="predicted"/>
<keyword evidence="2" id="KW-1185">Reference proteome</keyword>
<gene>
    <name evidence="1" type="ORF">CINC_LOCUS1029</name>
</gene>
<accession>A0A9N8KS78</accession>
<organism evidence="1 2">
    <name type="scientific">Chrysodeixis includens</name>
    <name type="common">Soybean looper</name>
    <name type="synonym">Pseudoplusia includens</name>
    <dbReference type="NCBI Taxonomy" id="689277"/>
    <lineage>
        <taxon>Eukaryota</taxon>
        <taxon>Metazoa</taxon>
        <taxon>Ecdysozoa</taxon>
        <taxon>Arthropoda</taxon>
        <taxon>Hexapoda</taxon>
        <taxon>Insecta</taxon>
        <taxon>Pterygota</taxon>
        <taxon>Neoptera</taxon>
        <taxon>Endopterygota</taxon>
        <taxon>Lepidoptera</taxon>
        <taxon>Glossata</taxon>
        <taxon>Ditrysia</taxon>
        <taxon>Noctuoidea</taxon>
        <taxon>Noctuidae</taxon>
        <taxon>Plusiinae</taxon>
        <taxon>Chrysodeixis</taxon>
    </lineage>
</organism>
<name>A0A9N8KS78_CHRIL</name>
<dbReference type="AlphaFoldDB" id="A0A9N8KS78"/>
<dbReference type="EMBL" id="LR824013">
    <property type="protein sequence ID" value="CAD0199334.1"/>
    <property type="molecule type" value="Genomic_DNA"/>
</dbReference>
<dbReference type="Proteomes" id="UP001154114">
    <property type="component" value="Chromosome 10"/>
</dbReference>
<protein>
    <submittedName>
        <fullName evidence="1">Uncharacterized protein</fullName>
    </submittedName>
</protein>